<keyword evidence="3" id="KW-0862">Zinc</keyword>
<evidence type="ECO:0000313" key="6">
    <source>
        <dbReference type="EMBL" id="GAA1987864.1"/>
    </source>
</evidence>
<feature type="domain" description="Metallo-beta-lactamase" evidence="5">
    <location>
        <begin position="87"/>
        <end position="305"/>
    </location>
</feature>
<dbReference type="SMART" id="SM00849">
    <property type="entry name" value="Lactamase_B"/>
    <property type="match status" value="1"/>
</dbReference>
<dbReference type="Proteomes" id="UP001499854">
    <property type="component" value="Unassembled WGS sequence"/>
</dbReference>
<dbReference type="Gene3D" id="3.30.1050.10">
    <property type="entry name" value="SCP2 sterol-binding domain"/>
    <property type="match status" value="1"/>
</dbReference>
<name>A0ABN2SJK6_9ACTN</name>
<reference evidence="6 7" key="1">
    <citation type="journal article" date="2019" name="Int. J. Syst. Evol. Microbiol.">
        <title>The Global Catalogue of Microorganisms (GCM) 10K type strain sequencing project: providing services to taxonomists for standard genome sequencing and annotation.</title>
        <authorList>
            <consortium name="The Broad Institute Genomics Platform"/>
            <consortium name="The Broad Institute Genome Sequencing Center for Infectious Disease"/>
            <person name="Wu L."/>
            <person name="Ma J."/>
        </authorList>
    </citation>
    <scope>NUCLEOTIDE SEQUENCE [LARGE SCALE GENOMIC DNA]</scope>
    <source>
        <strain evidence="6 7">JCM 16013</strain>
    </source>
</reference>
<dbReference type="Pfam" id="PF14863">
    <property type="entry name" value="Alkyl_sulf_dimr"/>
    <property type="match status" value="1"/>
</dbReference>
<dbReference type="InterPro" id="IPR044097">
    <property type="entry name" value="Bds1/SdsA1_MBL-fold"/>
</dbReference>
<dbReference type="Gene3D" id="3.60.15.30">
    <property type="entry name" value="Metallo-beta-lactamase domain"/>
    <property type="match status" value="1"/>
</dbReference>
<organism evidence="6 7">
    <name type="scientific">Catenulispora subtropica</name>
    <dbReference type="NCBI Taxonomy" id="450798"/>
    <lineage>
        <taxon>Bacteria</taxon>
        <taxon>Bacillati</taxon>
        <taxon>Actinomycetota</taxon>
        <taxon>Actinomycetes</taxon>
        <taxon>Catenulisporales</taxon>
        <taxon>Catenulisporaceae</taxon>
        <taxon>Catenulispora</taxon>
    </lineage>
</organism>
<proteinExistence type="inferred from homology"/>
<comment type="caution">
    <text evidence="6">The sequence shown here is derived from an EMBL/GenBank/DDBJ whole genome shotgun (WGS) entry which is preliminary data.</text>
</comment>
<dbReference type="InterPro" id="IPR036866">
    <property type="entry name" value="RibonucZ/Hydroxyglut_hydro"/>
</dbReference>
<evidence type="ECO:0000256" key="1">
    <source>
        <dbReference type="ARBA" id="ARBA00022723"/>
    </source>
</evidence>
<accession>A0ABN2SJK6</accession>
<keyword evidence="7" id="KW-1185">Reference proteome</keyword>
<dbReference type="EMBL" id="BAAAQM010000039">
    <property type="protein sequence ID" value="GAA1987864.1"/>
    <property type="molecule type" value="Genomic_DNA"/>
</dbReference>
<dbReference type="InterPro" id="IPR038536">
    <property type="entry name" value="Alkyl/aryl-sulf_dimr_sf"/>
</dbReference>
<dbReference type="SUPFAM" id="SSF56281">
    <property type="entry name" value="Metallo-hydrolase/oxidoreductase"/>
    <property type="match status" value="1"/>
</dbReference>
<dbReference type="CDD" id="cd07710">
    <property type="entry name" value="arylsulfatase_Sdsa1-like_MBL-fold"/>
    <property type="match status" value="1"/>
</dbReference>
<evidence type="ECO:0000256" key="4">
    <source>
        <dbReference type="ARBA" id="ARBA00033751"/>
    </source>
</evidence>
<dbReference type="InterPro" id="IPR029229">
    <property type="entry name" value="Alkyl_sulf_C"/>
</dbReference>
<dbReference type="PANTHER" id="PTHR43223">
    <property type="entry name" value="ALKYL/ARYL-SULFATASE"/>
    <property type="match status" value="1"/>
</dbReference>
<dbReference type="InterPro" id="IPR052195">
    <property type="entry name" value="Bact_Alkyl/Aryl-Sulfatase"/>
</dbReference>
<comment type="similarity">
    <text evidence="4">Belongs to the metallo-beta-lactamase superfamily. Type III sulfatase family.</text>
</comment>
<dbReference type="InterPro" id="IPR029228">
    <property type="entry name" value="Alkyl_sulf_dimr"/>
</dbReference>
<dbReference type="SUPFAM" id="SSF55718">
    <property type="entry name" value="SCP-like"/>
    <property type="match status" value="1"/>
</dbReference>
<evidence type="ECO:0000313" key="7">
    <source>
        <dbReference type="Proteomes" id="UP001499854"/>
    </source>
</evidence>
<dbReference type="Pfam" id="PF14864">
    <property type="entry name" value="Alkyl_sulf_C"/>
    <property type="match status" value="1"/>
</dbReference>
<keyword evidence="2" id="KW-0378">Hydrolase</keyword>
<sequence length="602" mass="65265">MTASGSADFGDRTDFADADRGFLAGPEQQQIRTADGKVAWDFEATAFLQGDCPDTVNPSLWRQSQLTARAGLYEVTEGIHQIRGFDLSNMTLIEGDRGVIVVDPLVSAETAAAGLALYRKVRGDRPVTGVIYTHSHVDHFGGVEGVVEPGSSVPILAPEGFMTEAVAENVYVGTAMLRRGMYYSGSSVEAGPRGKVGMGLGFAASVGTVGLLPPTKSITATGQEETVDGVRFVFQSTPGTEAPSEMNFLLPDRRALCMAENATHNLHNILTLRGALVRDARIWSHYLGEAIDLFADRADVVFASHHWPTWGTAEIRDFLETQRDLYGYLHDQTLRLLNQGYVGSEIAELIEMPPALQEAWHTHDYYGSVSHNVKAIYQRYLGWYSGHPSDLWEQPPVETAKRYADCFGGVPNLVAKAREYADSGDPRFAAQLLKHAVFADPENQEAKNLLADVFERLALGAECATWRNCYLMGAGELRGGVAQTTSGTSGMATALSVPQLFDTMAIRVNGPKAWDLKAVSDWHFTDLDEHYRLTLKNGVLTYSPASGSAAADASFTLTKPQFLALLAGKGLEGVKISGDVSVLQRIVGVLDETDPNFAIVTP</sequence>
<dbReference type="Pfam" id="PF00753">
    <property type="entry name" value="Lactamase_B"/>
    <property type="match status" value="1"/>
</dbReference>
<evidence type="ECO:0000259" key="5">
    <source>
        <dbReference type="SMART" id="SM00849"/>
    </source>
</evidence>
<keyword evidence="1" id="KW-0479">Metal-binding</keyword>
<dbReference type="Gene3D" id="1.25.40.880">
    <property type="entry name" value="Alkyl sulfatase, dimerisation domain"/>
    <property type="match status" value="1"/>
</dbReference>
<protein>
    <submittedName>
        <fullName evidence="6">Alkyl sulfatase dimerization domain-containing protein</fullName>
    </submittedName>
</protein>
<dbReference type="InterPro" id="IPR001279">
    <property type="entry name" value="Metallo-B-lactamas"/>
</dbReference>
<dbReference type="InterPro" id="IPR036527">
    <property type="entry name" value="SCP2_sterol-bd_dom_sf"/>
</dbReference>
<dbReference type="PANTHER" id="PTHR43223:SF1">
    <property type="entry name" value="ALKYL_ARYL-SULFATASE BDS1"/>
    <property type="match status" value="1"/>
</dbReference>
<evidence type="ECO:0000256" key="2">
    <source>
        <dbReference type="ARBA" id="ARBA00022801"/>
    </source>
</evidence>
<evidence type="ECO:0000256" key="3">
    <source>
        <dbReference type="ARBA" id="ARBA00022833"/>
    </source>
</evidence>
<gene>
    <name evidence="6" type="ORF">GCM10009838_58320</name>
</gene>